<dbReference type="Proteomes" id="UP000605846">
    <property type="component" value="Unassembled WGS sequence"/>
</dbReference>
<keyword evidence="2" id="KW-0378">Hydrolase</keyword>
<dbReference type="AlphaFoldDB" id="A0A8H7BZT8"/>
<feature type="compositionally biased region" description="Low complexity" evidence="3">
    <location>
        <begin position="438"/>
        <end position="451"/>
    </location>
</feature>
<evidence type="ECO:0000256" key="1">
    <source>
        <dbReference type="ARBA" id="ARBA00008324"/>
    </source>
</evidence>
<dbReference type="OrthoDB" id="46529at2759"/>
<dbReference type="EMBL" id="JABAYA010000001">
    <property type="protein sequence ID" value="KAF7732769.1"/>
    <property type="molecule type" value="Genomic_DNA"/>
</dbReference>
<comment type="similarity">
    <text evidence="1">Belongs to the thioesterase PaaI family.</text>
</comment>
<dbReference type="PANTHER" id="PTHR21660:SF1">
    <property type="entry name" value="ACYL-COENZYME A THIOESTERASE 13"/>
    <property type="match status" value="1"/>
</dbReference>
<evidence type="ECO:0000313" key="6">
    <source>
        <dbReference type="Proteomes" id="UP000605846"/>
    </source>
</evidence>
<dbReference type="InterPro" id="IPR006683">
    <property type="entry name" value="Thioestr_dom"/>
</dbReference>
<reference evidence="5" key="1">
    <citation type="submission" date="2020-01" db="EMBL/GenBank/DDBJ databases">
        <title>Genome Sequencing of Three Apophysomyces-Like Fungal Strains Confirms a Novel Fungal Genus in the Mucoromycota with divergent Burkholderia-like Endosymbiotic Bacteria.</title>
        <authorList>
            <person name="Stajich J.E."/>
            <person name="Macias A.M."/>
            <person name="Carter-House D."/>
            <person name="Lovett B."/>
            <person name="Kasson L.R."/>
            <person name="Berry K."/>
            <person name="Grigoriev I."/>
            <person name="Chang Y."/>
            <person name="Spatafora J."/>
            <person name="Kasson M.T."/>
        </authorList>
    </citation>
    <scope>NUCLEOTIDE SEQUENCE</scope>
    <source>
        <strain evidence="5">NRRL A-21654</strain>
    </source>
</reference>
<proteinExistence type="inferred from homology"/>
<name>A0A8H7BZT8_9FUNG</name>
<feature type="region of interest" description="Disordered" evidence="3">
    <location>
        <begin position="429"/>
        <end position="460"/>
    </location>
</feature>
<dbReference type="SUPFAM" id="SSF54637">
    <property type="entry name" value="Thioesterase/thiol ester dehydrase-isomerase"/>
    <property type="match status" value="1"/>
</dbReference>
<evidence type="ECO:0000259" key="4">
    <source>
        <dbReference type="Pfam" id="PF03061"/>
    </source>
</evidence>
<comment type="caution">
    <text evidence="5">The sequence shown here is derived from an EMBL/GenBank/DDBJ whole genome shotgun (WGS) entry which is preliminary data.</text>
</comment>
<evidence type="ECO:0000256" key="2">
    <source>
        <dbReference type="ARBA" id="ARBA00022801"/>
    </source>
</evidence>
<dbReference type="GO" id="GO:0047617">
    <property type="term" value="F:fatty acyl-CoA hydrolase activity"/>
    <property type="evidence" value="ECO:0007669"/>
    <property type="project" value="InterPro"/>
</dbReference>
<sequence>MLPTNVLRSPALVQKVLKSFQSAGGYDSLVLPGLRIVHSERGFVHAEFEVEKKHLNRLGSVHGGLLATVVDIGGSLALASKGLFATGVSTDINISYLSGATEGDKISVDGLFRMLMAIVVKITKLAHCDKLGKTLAFTSVDLKTSDGRLVARGRHNKFVALAYKHPENELQPTKKKLKEMLHRQSITQLSDHHLPPLKMTPNPDPSHTHCHNPPGSIDVSKHISSLKARLGFAQFKMKNGWERNTLTDVEYMWRQRQQRLVNEIPTPRFTQQDIIDRRYCNSTRAKRARLTRSLSNPTRFWPSVTDDPVPTLKYRQKSPSKSTNGQQQTYYFHHYHQYARDLWEKKPDVMIHPVKRSRSITDEEEKEQQSPNIMRNSLDYLSYAIAMTENQDNEASSQPLPDISRIEPNLLDNDEEDNELKGGEAMSYTYTQDNTIGSPSNLHLSASSSAEPSPPSSPVTAAAQAIMMFVNSHNSQ</sequence>
<dbReference type="CDD" id="cd03443">
    <property type="entry name" value="PaaI_thioesterase"/>
    <property type="match status" value="1"/>
</dbReference>
<keyword evidence="6" id="KW-1185">Reference proteome</keyword>
<dbReference type="InterPro" id="IPR003736">
    <property type="entry name" value="PAAI_dom"/>
</dbReference>
<dbReference type="NCBIfam" id="TIGR00369">
    <property type="entry name" value="unchar_dom_1"/>
    <property type="match status" value="1"/>
</dbReference>
<feature type="domain" description="Thioesterase" evidence="4">
    <location>
        <begin position="59"/>
        <end position="108"/>
    </location>
</feature>
<organism evidence="5 6">
    <name type="scientific">Apophysomyces ossiformis</name>
    <dbReference type="NCBI Taxonomy" id="679940"/>
    <lineage>
        <taxon>Eukaryota</taxon>
        <taxon>Fungi</taxon>
        <taxon>Fungi incertae sedis</taxon>
        <taxon>Mucoromycota</taxon>
        <taxon>Mucoromycotina</taxon>
        <taxon>Mucoromycetes</taxon>
        <taxon>Mucorales</taxon>
        <taxon>Mucorineae</taxon>
        <taxon>Mucoraceae</taxon>
        <taxon>Apophysomyces</taxon>
    </lineage>
</organism>
<dbReference type="Gene3D" id="3.10.129.10">
    <property type="entry name" value="Hotdog Thioesterase"/>
    <property type="match status" value="1"/>
</dbReference>
<protein>
    <recommendedName>
        <fullName evidence="4">Thioesterase domain-containing protein</fullName>
    </recommendedName>
</protein>
<dbReference type="InterPro" id="IPR039298">
    <property type="entry name" value="ACOT13"/>
</dbReference>
<gene>
    <name evidence="5" type="ORF">EC973_000041</name>
</gene>
<accession>A0A8H7BZT8</accession>
<dbReference type="PANTHER" id="PTHR21660">
    <property type="entry name" value="THIOESTERASE SUPERFAMILY MEMBER-RELATED"/>
    <property type="match status" value="1"/>
</dbReference>
<dbReference type="InterPro" id="IPR029069">
    <property type="entry name" value="HotDog_dom_sf"/>
</dbReference>
<evidence type="ECO:0000256" key="3">
    <source>
        <dbReference type="SAM" id="MobiDB-lite"/>
    </source>
</evidence>
<evidence type="ECO:0000313" key="5">
    <source>
        <dbReference type="EMBL" id="KAF7732769.1"/>
    </source>
</evidence>
<dbReference type="Pfam" id="PF03061">
    <property type="entry name" value="4HBT"/>
    <property type="match status" value="1"/>
</dbReference>